<accession>A0A2N5P7X1</accession>
<dbReference type="GO" id="GO:0016036">
    <property type="term" value="P:cellular response to phosphate starvation"/>
    <property type="evidence" value="ECO:0007669"/>
    <property type="project" value="TreeGrafter"/>
</dbReference>
<keyword evidence="6" id="KW-0418">Kinase</keyword>
<dbReference type="Gene3D" id="6.10.340.10">
    <property type="match status" value="1"/>
</dbReference>
<dbReference type="GO" id="GO:0005886">
    <property type="term" value="C:plasma membrane"/>
    <property type="evidence" value="ECO:0007669"/>
    <property type="project" value="TreeGrafter"/>
</dbReference>
<dbReference type="Gene3D" id="1.10.287.130">
    <property type="match status" value="1"/>
</dbReference>
<keyword evidence="9" id="KW-1133">Transmembrane helix</keyword>
<feature type="domain" description="Histidine kinase" evidence="10">
    <location>
        <begin position="144"/>
        <end position="356"/>
    </location>
</feature>
<dbReference type="Proteomes" id="UP000234891">
    <property type="component" value="Unassembled WGS sequence"/>
</dbReference>
<evidence type="ECO:0000256" key="6">
    <source>
        <dbReference type="ARBA" id="ARBA00022777"/>
    </source>
</evidence>
<dbReference type="GO" id="GO:0004721">
    <property type="term" value="F:phosphoprotein phosphatase activity"/>
    <property type="evidence" value="ECO:0007669"/>
    <property type="project" value="TreeGrafter"/>
</dbReference>
<dbReference type="SMART" id="SM00304">
    <property type="entry name" value="HAMP"/>
    <property type="match status" value="1"/>
</dbReference>
<reference evidence="12 13" key="1">
    <citation type="journal article" date="2017" name="Genome Med.">
        <title>A novel Ruminococcus gnavus clade enriched in inflammatory bowel disease patients.</title>
        <authorList>
            <person name="Hall A.B."/>
            <person name="Yassour M."/>
            <person name="Sauk J."/>
            <person name="Garner A."/>
            <person name="Jiang X."/>
            <person name="Arthur T."/>
            <person name="Lagoudas G.K."/>
            <person name="Vatanen T."/>
            <person name="Fornelos N."/>
            <person name="Wilson R."/>
            <person name="Bertha M."/>
            <person name="Cohen M."/>
            <person name="Garber J."/>
            <person name="Khalili H."/>
            <person name="Gevers D."/>
            <person name="Ananthakrishnan A.N."/>
            <person name="Kugathasan S."/>
            <person name="Lander E.S."/>
            <person name="Blainey P."/>
            <person name="Vlamakis H."/>
            <person name="Xavier R.J."/>
            <person name="Huttenhower C."/>
        </authorList>
    </citation>
    <scope>NUCLEOTIDE SEQUENCE [LARGE SCALE GENOMIC DNA]</scope>
    <source>
        <strain evidence="12 13">RJX1124</strain>
    </source>
</reference>
<dbReference type="RefSeq" id="WP_101871229.1">
    <property type="nucleotide sequence ID" value="NZ_NIHS01000029.1"/>
</dbReference>
<comment type="catalytic activity">
    <reaction evidence="1">
        <text>ATP + protein L-histidine = ADP + protein N-phospho-L-histidine.</text>
        <dbReference type="EC" id="2.7.13.3"/>
    </reaction>
</comment>
<keyword evidence="9" id="KW-0812">Transmembrane</keyword>
<dbReference type="CDD" id="cd00082">
    <property type="entry name" value="HisKA"/>
    <property type="match status" value="1"/>
</dbReference>
<evidence type="ECO:0000256" key="2">
    <source>
        <dbReference type="ARBA" id="ARBA00004370"/>
    </source>
</evidence>
<keyword evidence="5" id="KW-0808">Transferase</keyword>
<dbReference type="InterPro" id="IPR005467">
    <property type="entry name" value="His_kinase_dom"/>
</dbReference>
<feature type="transmembrane region" description="Helical" evidence="9">
    <location>
        <begin position="12"/>
        <end position="34"/>
    </location>
</feature>
<proteinExistence type="predicted"/>
<comment type="subcellular location">
    <subcellularLocation>
        <location evidence="2">Membrane</location>
    </subcellularLocation>
</comment>
<keyword evidence="7" id="KW-0902">Two-component regulatory system</keyword>
<dbReference type="EC" id="2.7.13.3" evidence="3"/>
<evidence type="ECO:0000256" key="8">
    <source>
        <dbReference type="SAM" id="Coils"/>
    </source>
</evidence>
<organism evidence="12 13">
    <name type="scientific">Mediterraneibacter gnavus</name>
    <name type="common">Ruminococcus gnavus</name>
    <dbReference type="NCBI Taxonomy" id="33038"/>
    <lineage>
        <taxon>Bacteria</taxon>
        <taxon>Bacillati</taxon>
        <taxon>Bacillota</taxon>
        <taxon>Clostridia</taxon>
        <taxon>Lachnospirales</taxon>
        <taxon>Lachnospiraceae</taxon>
        <taxon>Mediterraneibacter</taxon>
    </lineage>
</organism>
<dbReference type="InterPro" id="IPR050351">
    <property type="entry name" value="BphY/WalK/GraS-like"/>
</dbReference>
<dbReference type="InterPro" id="IPR036890">
    <property type="entry name" value="HATPase_C_sf"/>
</dbReference>
<evidence type="ECO:0000256" key="9">
    <source>
        <dbReference type="SAM" id="Phobius"/>
    </source>
</evidence>
<sequence length="357" mass="41004">MSNSFKSVEKKYFAFSRTIRFVITVLYPIMFLIAPIEYKFLLPFIWLLLFLGGEWLQEIYLHRIIVVPLGSITDIAQKLANLDFMTVCDIQSNDELGSLSNSLNTLASNLQNALDELNKANRQLKKDVQHERILLEQRKELVDSLSHEMKTPLGLIQAYTEGLKNEIDNDKRRKYMDAILAATERMNYTIISLLDLSALEAGTTVLKETLFDFVELTEEVGGRLLLDVPCERYSFTYELPEREIIVYADRRRIEQVLENLISNAKKYVCENGNIHLAVKQENSTIYFSVFNQGNTIPKQEISQIWSKFYRGKWTGQSGNGLGLAIVSQILTIYQVPFGAINHTDGVEFYFQFPIANK</sequence>
<keyword evidence="4" id="KW-0597">Phosphoprotein</keyword>
<name>A0A2N5P7X1_MEDGN</name>
<dbReference type="PROSITE" id="PS50885">
    <property type="entry name" value="HAMP"/>
    <property type="match status" value="1"/>
</dbReference>
<dbReference type="PANTHER" id="PTHR45453">
    <property type="entry name" value="PHOSPHATE REGULON SENSOR PROTEIN PHOR"/>
    <property type="match status" value="1"/>
</dbReference>
<keyword evidence="9" id="KW-0472">Membrane</keyword>
<comment type="caution">
    <text evidence="12">The sequence shown here is derived from an EMBL/GenBank/DDBJ whole genome shotgun (WGS) entry which is preliminary data.</text>
</comment>
<gene>
    <name evidence="12" type="ORF">CDL26_13205</name>
</gene>
<dbReference type="InterPro" id="IPR003660">
    <property type="entry name" value="HAMP_dom"/>
</dbReference>
<evidence type="ECO:0000256" key="1">
    <source>
        <dbReference type="ARBA" id="ARBA00000085"/>
    </source>
</evidence>
<evidence type="ECO:0000313" key="13">
    <source>
        <dbReference type="Proteomes" id="UP000234891"/>
    </source>
</evidence>
<feature type="domain" description="HAMP" evidence="11">
    <location>
        <begin position="63"/>
        <end position="115"/>
    </location>
</feature>
<keyword evidence="8" id="KW-0175">Coiled coil</keyword>
<dbReference type="InterPro" id="IPR003661">
    <property type="entry name" value="HisK_dim/P_dom"/>
</dbReference>
<dbReference type="GO" id="GO:0000155">
    <property type="term" value="F:phosphorelay sensor kinase activity"/>
    <property type="evidence" value="ECO:0007669"/>
    <property type="project" value="InterPro"/>
</dbReference>
<dbReference type="Pfam" id="PF00512">
    <property type="entry name" value="HisKA"/>
    <property type="match status" value="1"/>
</dbReference>
<dbReference type="Pfam" id="PF00672">
    <property type="entry name" value="HAMP"/>
    <property type="match status" value="1"/>
</dbReference>
<dbReference type="SUPFAM" id="SSF55874">
    <property type="entry name" value="ATPase domain of HSP90 chaperone/DNA topoisomerase II/histidine kinase"/>
    <property type="match status" value="1"/>
</dbReference>
<dbReference type="AlphaFoldDB" id="A0A2N5P7X1"/>
<evidence type="ECO:0000256" key="5">
    <source>
        <dbReference type="ARBA" id="ARBA00022679"/>
    </source>
</evidence>
<dbReference type="Pfam" id="PF02518">
    <property type="entry name" value="HATPase_c"/>
    <property type="match status" value="1"/>
</dbReference>
<protein>
    <recommendedName>
        <fullName evidence="3">histidine kinase</fullName>
        <ecNumber evidence="3">2.7.13.3</ecNumber>
    </recommendedName>
</protein>
<dbReference type="SUPFAM" id="SSF47384">
    <property type="entry name" value="Homodimeric domain of signal transducing histidine kinase"/>
    <property type="match status" value="1"/>
</dbReference>
<dbReference type="SUPFAM" id="SSF158472">
    <property type="entry name" value="HAMP domain-like"/>
    <property type="match status" value="1"/>
</dbReference>
<dbReference type="InterPro" id="IPR003594">
    <property type="entry name" value="HATPase_dom"/>
</dbReference>
<evidence type="ECO:0000256" key="4">
    <source>
        <dbReference type="ARBA" id="ARBA00022553"/>
    </source>
</evidence>
<dbReference type="SMART" id="SM00388">
    <property type="entry name" value="HisKA"/>
    <property type="match status" value="1"/>
</dbReference>
<evidence type="ECO:0000256" key="3">
    <source>
        <dbReference type="ARBA" id="ARBA00012438"/>
    </source>
</evidence>
<dbReference type="EMBL" id="NIHS01000029">
    <property type="protein sequence ID" value="PLT71145.1"/>
    <property type="molecule type" value="Genomic_DNA"/>
</dbReference>
<dbReference type="PANTHER" id="PTHR45453:SF3">
    <property type="entry name" value="HISTIDINE KINASE"/>
    <property type="match status" value="1"/>
</dbReference>
<evidence type="ECO:0000313" key="12">
    <source>
        <dbReference type="EMBL" id="PLT71145.1"/>
    </source>
</evidence>
<dbReference type="Gene3D" id="3.30.565.10">
    <property type="entry name" value="Histidine kinase-like ATPase, C-terminal domain"/>
    <property type="match status" value="1"/>
</dbReference>
<dbReference type="PROSITE" id="PS50109">
    <property type="entry name" value="HIS_KIN"/>
    <property type="match status" value="1"/>
</dbReference>
<dbReference type="InterPro" id="IPR036097">
    <property type="entry name" value="HisK_dim/P_sf"/>
</dbReference>
<evidence type="ECO:0000259" key="11">
    <source>
        <dbReference type="PROSITE" id="PS50885"/>
    </source>
</evidence>
<evidence type="ECO:0000256" key="7">
    <source>
        <dbReference type="ARBA" id="ARBA00023012"/>
    </source>
</evidence>
<feature type="coiled-coil region" evidence="8">
    <location>
        <begin position="100"/>
        <end position="134"/>
    </location>
</feature>
<dbReference type="CDD" id="cd06225">
    <property type="entry name" value="HAMP"/>
    <property type="match status" value="1"/>
</dbReference>
<dbReference type="SMART" id="SM00387">
    <property type="entry name" value="HATPase_c"/>
    <property type="match status" value="1"/>
</dbReference>
<evidence type="ECO:0000259" key="10">
    <source>
        <dbReference type="PROSITE" id="PS50109"/>
    </source>
</evidence>